<reference evidence="2 4" key="1">
    <citation type="journal article" date="2017" name="Nature">
        <title>The sunflower genome provides insights into oil metabolism, flowering and Asterid evolution.</title>
        <authorList>
            <person name="Badouin H."/>
            <person name="Gouzy J."/>
            <person name="Grassa C.J."/>
            <person name="Murat F."/>
            <person name="Staton S.E."/>
            <person name="Cottret L."/>
            <person name="Lelandais-Briere C."/>
            <person name="Owens G.L."/>
            <person name="Carrere S."/>
            <person name="Mayjonade B."/>
            <person name="Legrand L."/>
            <person name="Gill N."/>
            <person name="Kane N.C."/>
            <person name="Bowers J.E."/>
            <person name="Hubner S."/>
            <person name="Bellec A."/>
            <person name="Berard A."/>
            <person name="Berges H."/>
            <person name="Blanchet N."/>
            <person name="Boniface M.C."/>
            <person name="Brunel D."/>
            <person name="Catrice O."/>
            <person name="Chaidir N."/>
            <person name="Claudel C."/>
            <person name="Donnadieu C."/>
            <person name="Faraut T."/>
            <person name="Fievet G."/>
            <person name="Helmstetter N."/>
            <person name="King M."/>
            <person name="Knapp S.J."/>
            <person name="Lai Z."/>
            <person name="Le Paslier M.C."/>
            <person name="Lippi Y."/>
            <person name="Lorenzon L."/>
            <person name="Mandel J.R."/>
            <person name="Marage G."/>
            <person name="Marchand G."/>
            <person name="Marquand E."/>
            <person name="Bret-Mestries E."/>
            <person name="Morien E."/>
            <person name="Nambeesan S."/>
            <person name="Nguyen T."/>
            <person name="Pegot-Espagnet P."/>
            <person name="Pouilly N."/>
            <person name="Raftis F."/>
            <person name="Sallet E."/>
            <person name="Schiex T."/>
            <person name="Thomas J."/>
            <person name="Vandecasteele C."/>
            <person name="Vares D."/>
            <person name="Vear F."/>
            <person name="Vautrin S."/>
            <person name="Crespi M."/>
            <person name="Mangin B."/>
            <person name="Burke J.M."/>
            <person name="Salse J."/>
            <person name="Munos S."/>
            <person name="Vincourt P."/>
            <person name="Rieseberg L.H."/>
            <person name="Langlade N.B."/>
        </authorList>
    </citation>
    <scope>NUCLEOTIDE SEQUENCE [LARGE SCALE GENOMIC DNA]</scope>
    <source>
        <strain evidence="4">cv. SF193</strain>
        <tissue evidence="2">Leaves</tissue>
    </source>
</reference>
<proteinExistence type="predicted"/>
<keyword evidence="1" id="KW-0812">Transmembrane</keyword>
<gene>
    <name evidence="3" type="ORF">HannXRQ_Chr07g0194931</name>
    <name evidence="2" type="ORF">HanXRQr2_Chr07g0303371</name>
</gene>
<evidence type="ECO:0000313" key="4">
    <source>
        <dbReference type="Proteomes" id="UP000215914"/>
    </source>
</evidence>
<organism evidence="3 4">
    <name type="scientific">Helianthus annuus</name>
    <name type="common">Common sunflower</name>
    <dbReference type="NCBI Taxonomy" id="4232"/>
    <lineage>
        <taxon>Eukaryota</taxon>
        <taxon>Viridiplantae</taxon>
        <taxon>Streptophyta</taxon>
        <taxon>Embryophyta</taxon>
        <taxon>Tracheophyta</taxon>
        <taxon>Spermatophyta</taxon>
        <taxon>Magnoliopsida</taxon>
        <taxon>eudicotyledons</taxon>
        <taxon>Gunneridae</taxon>
        <taxon>Pentapetalae</taxon>
        <taxon>asterids</taxon>
        <taxon>campanulids</taxon>
        <taxon>Asterales</taxon>
        <taxon>Asteraceae</taxon>
        <taxon>Asteroideae</taxon>
        <taxon>Heliantheae alliance</taxon>
        <taxon>Heliantheae</taxon>
        <taxon>Helianthus</taxon>
    </lineage>
</organism>
<protein>
    <submittedName>
        <fullName evidence="3">Uncharacterized protein</fullName>
    </submittedName>
</protein>
<sequence length="52" mass="5722">MLIGSRHVLCGFILLLFYDILCLSCPGSIGFVLIGAVRVSFRVSHHLMLISC</sequence>
<dbReference type="EMBL" id="CM007896">
    <property type="protein sequence ID" value="OTG20602.1"/>
    <property type="molecule type" value="Genomic_DNA"/>
</dbReference>
<evidence type="ECO:0000313" key="2">
    <source>
        <dbReference type="EMBL" id="KAF5799335.1"/>
    </source>
</evidence>
<evidence type="ECO:0000313" key="3">
    <source>
        <dbReference type="EMBL" id="OTG20602.1"/>
    </source>
</evidence>
<dbReference type="InParanoid" id="A0A251UCU3"/>
<accession>A0A251UCU3</accession>
<dbReference type="EMBL" id="MNCJ02000322">
    <property type="protein sequence ID" value="KAF5799335.1"/>
    <property type="molecule type" value="Genomic_DNA"/>
</dbReference>
<dbReference type="Proteomes" id="UP000215914">
    <property type="component" value="Chromosome 7"/>
</dbReference>
<keyword evidence="4" id="KW-1185">Reference proteome</keyword>
<reference evidence="3" key="2">
    <citation type="submission" date="2017-02" db="EMBL/GenBank/DDBJ databases">
        <title>Sunflower complete genome.</title>
        <authorList>
            <person name="Langlade N."/>
            <person name="Munos S."/>
        </authorList>
    </citation>
    <scope>NUCLEOTIDE SEQUENCE [LARGE SCALE GENOMIC DNA]</scope>
    <source>
        <tissue evidence="3">Leaves</tissue>
    </source>
</reference>
<keyword evidence="1" id="KW-1133">Transmembrane helix</keyword>
<reference evidence="2" key="3">
    <citation type="submission" date="2020-06" db="EMBL/GenBank/DDBJ databases">
        <title>Helianthus annuus Genome sequencing and assembly Release 2.</title>
        <authorList>
            <person name="Gouzy J."/>
            <person name="Langlade N."/>
            <person name="Munos S."/>
        </authorList>
    </citation>
    <scope>NUCLEOTIDE SEQUENCE</scope>
    <source>
        <tissue evidence="2">Leaves</tissue>
    </source>
</reference>
<keyword evidence="1" id="KW-0472">Membrane</keyword>
<name>A0A251UCU3_HELAN</name>
<dbReference type="AlphaFoldDB" id="A0A251UCU3"/>
<feature type="transmembrane region" description="Helical" evidence="1">
    <location>
        <begin position="12"/>
        <end position="37"/>
    </location>
</feature>
<evidence type="ECO:0000256" key="1">
    <source>
        <dbReference type="SAM" id="Phobius"/>
    </source>
</evidence>
<dbReference type="Gramene" id="mRNA:HanXRQr2_Chr07g0303371">
    <property type="protein sequence ID" value="mRNA:HanXRQr2_Chr07g0303371"/>
    <property type="gene ID" value="HanXRQr2_Chr07g0303371"/>
</dbReference>